<keyword evidence="1" id="KW-0812">Transmembrane</keyword>
<dbReference type="Proteomes" id="UP000244962">
    <property type="component" value="Unassembled WGS sequence"/>
</dbReference>
<dbReference type="RefSeq" id="WP_108962033.1">
    <property type="nucleotide sequence ID" value="NZ_QEFB01000001.1"/>
</dbReference>
<evidence type="ECO:0000313" key="2">
    <source>
        <dbReference type="EMBL" id="PWC08179.1"/>
    </source>
</evidence>
<keyword evidence="3" id="KW-1185">Reference proteome</keyword>
<dbReference type="PANTHER" id="PTHR34980">
    <property type="entry name" value="INNER MEMBRANE PROTEIN-RELATED-RELATED"/>
    <property type="match status" value="1"/>
</dbReference>
<dbReference type="EMBL" id="QEFB01000001">
    <property type="protein sequence ID" value="PWC08179.1"/>
    <property type="molecule type" value="Genomic_DNA"/>
</dbReference>
<comment type="caution">
    <text evidence="2">The sequence shown here is derived from an EMBL/GenBank/DDBJ whole genome shotgun (WGS) entry which is preliminary data.</text>
</comment>
<dbReference type="PANTHER" id="PTHR34980:SF2">
    <property type="entry name" value="INNER MEMBRANE PROTEIN YHAH-RELATED"/>
    <property type="match status" value="1"/>
</dbReference>
<sequence length="174" mass="19009">MHAVYDAPAPEPTSLDLPFYGASFDASVRRFFRKYAVFTGRASRSEFWWAMLFQCIVGSIAGVVLSIVMVAVVVWVVVGAEQEDGATTMINAIVASTLVMVIGLALVTLPVLLPSIAVTVRRLHDTNRSGWWYLISLIPFGGYAIYVFGALESDAAGIRFDSQRALPQMEQISS</sequence>
<accession>A0A2U1TH20</accession>
<reference evidence="3" key="1">
    <citation type="submission" date="2018-04" db="EMBL/GenBank/DDBJ databases">
        <authorList>
            <person name="Liu S."/>
            <person name="Wang Z."/>
            <person name="Li J."/>
        </authorList>
    </citation>
    <scope>NUCLEOTIDE SEQUENCE [LARGE SCALE GENOMIC DNA]</scope>
    <source>
        <strain evidence="3">622</strain>
    </source>
</reference>
<dbReference type="AlphaFoldDB" id="A0A2U1TH20"/>
<name>A0A2U1TH20_9MICO</name>
<keyword evidence="1" id="KW-1133">Transmembrane helix</keyword>
<keyword evidence="1" id="KW-0472">Membrane</keyword>
<dbReference type="Pfam" id="PF05656">
    <property type="entry name" value="DUF805"/>
    <property type="match status" value="1"/>
</dbReference>
<dbReference type="GO" id="GO:0005886">
    <property type="term" value="C:plasma membrane"/>
    <property type="evidence" value="ECO:0007669"/>
    <property type="project" value="TreeGrafter"/>
</dbReference>
<organism evidence="2 3">
    <name type="scientific">Mycetocola zhujimingii</name>
    <dbReference type="NCBI Taxonomy" id="2079792"/>
    <lineage>
        <taxon>Bacteria</taxon>
        <taxon>Bacillati</taxon>
        <taxon>Actinomycetota</taxon>
        <taxon>Actinomycetes</taxon>
        <taxon>Micrococcales</taxon>
        <taxon>Microbacteriaceae</taxon>
        <taxon>Mycetocola</taxon>
    </lineage>
</organism>
<protein>
    <submittedName>
        <fullName evidence="2">DUF805 domain-containing protein</fullName>
    </submittedName>
</protein>
<feature type="transmembrane region" description="Helical" evidence="1">
    <location>
        <begin position="90"/>
        <end position="111"/>
    </location>
</feature>
<proteinExistence type="predicted"/>
<evidence type="ECO:0000313" key="3">
    <source>
        <dbReference type="Proteomes" id="UP000244962"/>
    </source>
</evidence>
<gene>
    <name evidence="2" type="ORF">DF223_02165</name>
</gene>
<feature type="transmembrane region" description="Helical" evidence="1">
    <location>
        <begin position="47"/>
        <end position="78"/>
    </location>
</feature>
<dbReference type="InterPro" id="IPR008523">
    <property type="entry name" value="DUF805"/>
</dbReference>
<evidence type="ECO:0000256" key="1">
    <source>
        <dbReference type="SAM" id="Phobius"/>
    </source>
</evidence>
<feature type="transmembrane region" description="Helical" evidence="1">
    <location>
        <begin position="131"/>
        <end position="151"/>
    </location>
</feature>